<dbReference type="InterPro" id="IPR000276">
    <property type="entry name" value="GPCR_Rhodpsn"/>
</dbReference>
<evidence type="ECO:0000256" key="6">
    <source>
        <dbReference type="ARBA" id="ARBA00023136"/>
    </source>
</evidence>
<organism evidence="8 9">
    <name type="scientific">Paramuricea clavata</name>
    <name type="common">Red gorgonian</name>
    <name type="synonym">Violescent sea-whip</name>
    <dbReference type="NCBI Taxonomy" id="317549"/>
    <lineage>
        <taxon>Eukaryota</taxon>
        <taxon>Metazoa</taxon>
        <taxon>Cnidaria</taxon>
        <taxon>Anthozoa</taxon>
        <taxon>Octocorallia</taxon>
        <taxon>Malacalcyonacea</taxon>
        <taxon>Plexauridae</taxon>
        <taxon>Paramuricea</taxon>
    </lineage>
</organism>
<proteinExistence type="inferred from homology"/>
<evidence type="ECO:0000256" key="7">
    <source>
        <dbReference type="RuleBase" id="RU000688"/>
    </source>
</evidence>
<keyword evidence="7" id="KW-0297">G-protein coupled receptor</keyword>
<accession>A0A6S7KXJ5</accession>
<dbReference type="Proteomes" id="UP001152795">
    <property type="component" value="Unassembled WGS sequence"/>
</dbReference>
<keyword evidence="9" id="KW-1185">Reference proteome</keyword>
<dbReference type="EMBL" id="CACRXK020017449">
    <property type="protein sequence ID" value="CAB4031222.1"/>
    <property type="molecule type" value="Genomic_DNA"/>
</dbReference>
<evidence type="ECO:0000256" key="4">
    <source>
        <dbReference type="ARBA" id="ARBA00022737"/>
    </source>
</evidence>
<dbReference type="GO" id="GO:0005886">
    <property type="term" value="C:plasma membrane"/>
    <property type="evidence" value="ECO:0007669"/>
    <property type="project" value="TreeGrafter"/>
</dbReference>
<dbReference type="PRINTS" id="PR00237">
    <property type="entry name" value="GPCRRHODOPSN"/>
</dbReference>
<keyword evidence="6" id="KW-0472">Membrane</keyword>
<keyword evidence="4" id="KW-0677">Repeat</keyword>
<keyword evidence="7" id="KW-0807">Transducer</keyword>
<evidence type="ECO:0000313" key="8">
    <source>
        <dbReference type="EMBL" id="CAB4031222.1"/>
    </source>
</evidence>
<evidence type="ECO:0000256" key="5">
    <source>
        <dbReference type="ARBA" id="ARBA00022989"/>
    </source>
</evidence>
<dbReference type="Pfam" id="PF00001">
    <property type="entry name" value="7tm_1"/>
    <property type="match status" value="1"/>
</dbReference>
<reference evidence="8" key="1">
    <citation type="submission" date="2020-04" db="EMBL/GenBank/DDBJ databases">
        <authorList>
            <person name="Alioto T."/>
            <person name="Alioto T."/>
            <person name="Gomez Garrido J."/>
        </authorList>
    </citation>
    <scope>NUCLEOTIDE SEQUENCE</scope>
    <source>
        <strain evidence="8">A484AB</strain>
    </source>
</reference>
<keyword evidence="2" id="KW-0433">Leucine-rich repeat</keyword>
<evidence type="ECO:0000256" key="1">
    <source>
        <dbReference type="ARBA" id="ARBA00004370"/>
    </source>
</evidence>
<comment type="subcellular location">
    <subcellularLocation>
        <location evidence="1">Membrane</location>
    </subcellularLocation>
</comment>
<comment type="similarity">
    <text evidence="7">Belongs to the G-protein coupled receptor 1 family.</text>
</comment>
<protein>
    <submittedName>
        <fullName evidence="8">Partial</fullName>
    </submittedName>
</protein>
<evidence type="ECO:0000256" key="2">
    <source>
        <dbReference type="ARBA" id="ARBA00022614"/>
    </source>
</evidence>
<keyword evidence="7" id="KW-0675">Receptor</keyword>
<dbReference type="OrthoDB" id="5979331at2759"/>
<dbReference type="SUPFAM" id="SSF81321">
    <property type="entry name" value="Family A G protein-coupled receptor-like"/>
    <property type="match status" value="1"/>
</dbReference>
<dbReference type="InterPro" id="IPR017452">
    <property type="entry name" value="GPCR_Rhodpsn_7TM"/>
</dbReference>
<dbReference type="PROSITE" id="PS00237">
    <property type="entry name" value="G_PROTEIN_RECEP_F1_1"/>
    <property type="match status" value="1"/>
</dbReference>
<dbReference type="GO" id="GO:0009755">
    <property type="term" value="P:hormone-mediated signaling pathway"/>
    <property type="evidence" value="ECO:0007669"/>
    <property type="project" value="TreeGrafter"/>
</dbReference>
<dbReference type="PANTHER" id="PTHR24372">
    <property type="entry name" value="GLYCOPROTEIN HORMONE RECEPTOR"/>
    <property type="match status" value="1"/>
</dbReference>
<evidence type="ECO:0000256" key="3">
    <source>
        <dbReference type="ARBA" id="ARBA00022692"/>
    </source>
</evidence>
<evidence type="ECO:0000313" key="9">
    <source>
        <dbReference type="Proteomes" id="UP001152795"/>
    </source>
</evidence>
<gene>
    <name evidence="8" type="ORF">PACLA_8A074838</name>
</gene>
<dbReference type="Gene3D" id="1.20.1070.10">
    <property type="entry name" value="Rhodopsin 7-helix transmembrane proteins"/>
    <property type="match status" value="1"/>
</dbReference>
<keyword evidence="5" id="KW-1133">Transmembrane helix</keyword>
<comment type="caution">
    <text evidence="8">The sequence shown here is derived from an EMBL/GenBank/DDBJ whole genome shotgun (WGS) entry which is preliminary data.</text>
</comment>
<dbReference type="AlphaFoldDB" id="A0A6S7KXJ5"/>
<dbReference type="PANTHER" id="PTHR24372:SF77">
    <property type="entry name" value="G-PROTEIN COUPLED RECEPTORS FAMILY 1 PROFILE DOMAIN-CONTAINING PROTEIN"/>
    <property type="match status" value="1"/>
</dbReference>
<name>A0A6S7KXJ5_PARCT</name>
<dbReference type="PROSITE" id="PS50262">
    <property type="entry name" value="G_PROTEIN_RECEP_F1_2"/>
    <property type="match status" value="1"/>
</dbReference>
<keyword evidence="3 7" id="KW-0812">Transmembrane</keyword>
<dbReference type="GO" id="GO:0008528">
    <property type="term" value="F:G protein-coupled peptide receptor activity"/>
    <property type="evidence" value="ECO:0007669"/>
    <property type="project" value="TreeGrafter"/>
</dbReference>
<sequence length="367" mass="41767">MLFRKTDRFTDCCFVENLKPGATCEAPADKIANCERMIKFAELRYLMWFLVVLTVGGNVFALLMRLVKDDTNRVQNMFICSLSFSDMLMGVYLAGIINQEITTRGEYYKHDFYWRTGSLCKVFGIISVISSEVSVFTLVFIAYDRFLHIVRALEFKKIGYRTAVFLLVVTWFGCTAIAVIPATVDSTYFYDETLRQGFYGTNAICMPLQLPGENTIAWEYCLAVFGAMNFIGAMYLIVAYCQMFYSSYTSAKNSKNSARLGVHTTMAKRFAAVVFTDVCCWVPIAMLLLLSLVRAINDSGNELYMWFSICVIPINSAINPILYTLSTPLFWQKVKETIKKLLFCISKDNVATDKPELIGKMNREKKT</sequence>
<dbReference type="GO" id="GO:0007189">
    <property type="term" value="P:adenylate cyclase-activating G protein-coupled receptor signaling pathway"/>
    <property type="evidence" value="ECO:0007669"/>
    <property type="project" value="TreeGrafter"/>
</dbReference>